<dbReference type="InterPro" id="IPR012745">
    <property type="entry name" value="Pseudoazurin"/>
</dbReference>
<feature type="binding site" evidence="9">
    <location>
        <position position="103"/>
    </location>
    <ligand>
        <name>Cu cation</name>
        <dbReference type="ChEBI" id="CHEBI:23378"/>
    </ligand>
</feature>
<dbReference type="InterPro" id="IPR002386">
    <property type="entry name" value="Amicyanin/Pseudoazurin"/>
</dbReference>
<dbReference type="NCBIfam" id="TIGR02375">
    <property type="entry name" value="pseudoazurin"/>
    <property type="match status" value="1"/>
</dbReference>
<evidence type="ECO:0000313" key="12">
    <source>
        <dbReference type="EMBL" id="PVE47627.1"/>
    </source>
</evidence>
<comment type="cofactor">
    <cofactor evidence="9">
        <name>Cu cation</name>
        <dbReference type="ChEBI" id="CHEBI:23378"/>
    </cofactor>
    <text evidence="9">Binds 1 copper ion per subunit.</text>
</comment>
<sequence>MKRTAMTATATALVLMLGLAGAGYAETHQVQMLNRGEAGPMVFEPAFLRVAPGDTVHFVATDRGHNAESVDGMIPAGAEAFTSRVGQELEVTLDTEGLYGVRCTPHYAMGMVMTIVVGEASTAPEDFLAGRIPPRARERFEAQLGNL</sequence>
<reference evidence="12 13" key="1">
    <citation type="journal article" date="2011" name="Syst. Appl. Microbiol.">
        <title>Defluviimonas denitrificans gen. nov., sp. nov., and Pararhodobacter aggregans gen. nov., sp. nov., non-phototrophic Rhodobacteraceae from the biofilter of a marine aquaculture.</title>
        <authorList>
            <person name="Foesel B.U."/>
            <person name="Drake H.L."/>
            <person name="Schramm A."/>
        </authorList>
    </citation>
    <scope>NUCLEOTIDE SEQUENCE [LARGE SCALE GENOMIC DNA]</scope>
    <source>
        <strain evidence="12 13">D1-19</strain>
    </source>
</reference>
<evidence type="ECO:0000256" key="8">
    <source>
        <dbReference type="NCBIfam" id="TIGR02375"/>
    </source>
</evidence>
<dbReference type="PRINTS" id="PR00155">
    <property type="entry name" value="AMICYANIN"/>
</dbReference>
<comment type="caution">
    <text evidence="12">The sequence shown here is derived from an EMBL/GenBank/DDBJ whole genome shotgun (WGS) entry which is preliminary data.</text>
</comment>
<dbReference type="Gene3D" id="2.60.40.420">
    <property type="entry name" value="Cupredoxins - blue copper proteins"/>
    <property type="match status" value="1"/>
</dbReference>
<protein>
    <recommendedName>
        <fullName evidence="2 8">Pseudoazurin</fullName>
    </recommendedName>
</protein>
<evidence type="ECO:0000256" key="2">
    <source>
        <dbReference type="ARBA" id="ARBA00016984"/>
    </source>
</evidence>
<dbReference type="Pfam" id="PF00127">
    <property type="entry name" value="Copper-bind"/>
    <property type="match status" value="1"/>
</dbReference>
<evidence type="ECO:0000256" key="3">
    <source>
        <dbReference type="ARBA" id="ARBA00022448"/>
    </source>
</evidence>
<dbReference type="GO" id="GO:0005507">
    <property type="term" value="F:copper ion binding"/>
    <property type="evidence" value="ECO:0007669"/>
    <property type="project" value="UniProtKB-UniRule"/>
</dbReference>
<dbReference type="CDD" id="cd04218">
    <property type="entry name" value="Pseudoazurin"/>
    <property type="match status" value="1"/>
</dbReference>
<evidence type="ECO:0000313" key="13">
    <source>
        <dbReference type="Proteomes" id="UP000244810"/>
    </source>
</evidence>
<feature type="domain" description="Blue (type 1) copper" evidence="11">
    <location>
        <begin position="31"/>
        <end position="117"/>
    </location>
</feature>
<evidence type="ECO:0000256" key="1">
    <source>
        <dbReference type="ARBA" id="ARBA00004418"/>
    </source>
</evidence>
<feature type="signal peptide" evidence="10">
    <location>
        <begin position="1"/>
        <end position="25"/>
    </location>
</feature>
<organism evidence="12 13">
    <name type="scientific">Pararhodobacter aggregans</name>
    <dbReference type="NCBI Taxonomy" id="404875"/>
    <lineage>
        <taxon>Bacteria</taxon>
        <taxon>Pseudomonadati</taxon>
        <taxon>Pseudomonadota</taxon>
        <taxon>Alphaproteobacteria</taxon>
        <taxon>Rhodobacterales</taxon>
        <taxon>Paracoccaceae</taxon>
        <taxon>Pararhodobacter</taxon>
    </lineage>
</organism>
<evidence type="ECO:0000256" key="4">
    <source>
        <dbReference type="ARBA" id="ARBA00022723"/>
    </source>
</evidence>
<keyword evidence="6" id="KW-0249">Electron transport</keyword>
<evidence type="ECO:0000256" key="7">
    <source>
        <dbReference type="ARBA" id="ARBA00023008"/>
    </source>
</evidence>
<keyword evidence="13" id="KW-1185">Reference proteome</keyword>
<keyword evidence="5" id="KW-0574">Periplasm</keyword>
<dbReference type="AlphaFoldDB" id="A0A2T7USD5"/>
<keyword evidence="3" id="KW-0813">Transport</keyword>
<comment type="subcellular location">
    <subcellularLocation>
        <location evidence="1">Periplasm</location>
    </subcellularLocation>
</comment>
<keyword evidence="7 9" id="KW-0186">Copper</keyword>
<dbReference type="PRINTS" id="PR00156">
    <property type="entry name" value="COPPERBLUE"/>
</dbReference>
<dbReference type="GO" id="GO:0042597">
    <property type="term" value="C:periplasmic space"/>
    <property type="evidence" value="ECO:0007669"/>
    <property type="project" value="UniProtKB-SubCell"/>
</dbReference>
<evidence type="ECO:0000256" key="5">
    <source>
        <dbReference type="ARBA" id="ARBA00022764"/>
    </source>
</evidence>
<evidence type="ECO:0000256" key="6">
    <source>
        <dbReference type="ARBA" id="ARBA00022982"/>
    </source>
</evidence>
<dbReference type="OrthoDB" id="7510199at2"/>
<dbReference type="InterPro" id="IPR000923">
    <property type="entry name" value="BlueCu_1"/>
</dbReference>
<evidence type="ECO:0000259" key="11">
    <source>
        <dbReference type="Pfam" id="PF00127"/>
    </source>
</evidence>
<dbReference type="InterPro" id="IPR008972">
    <property type="entry name" value="Cupredoxin"/>
</dbReference>
<gene>
    <name evidence="12" type="ORF">DDE23_09270</name>
</gene>
<dbReference type="GO" id="GO:0009055">
    <property type="term" value="F:electron transfer activity"/>
    <property type="evidence" value="ECO:0007669"/>
    <property type="project" value="InterPro"/>
</dbReference>
<evidence type="ECO:0000256" key="10">
    <source>
        <dbReference type="SAM" id="SignalP"/>
    </source>
</evidence>
<dbReference type="InterPro" id="IPR001235">
    <property type="entry name" value="Copper_blue_Plastocyanin"/>
</dbReference>
<dbReference type="PROSITE" id="PS00196">
    <property type="entry name" value="COPPER_BLUE"/>
    <property type="match status" value="1"/>
</dbReference>
<feature type="chain" id="PRO_5015402718" description="Pseudoazurin" evidence="10">
    <location>
        <begin position="26"/>
        <end position="147"/>
    </location>
</feature>
<dbReference type="Proteomes" id="UP000244810">
    <property type="component" value="Unassembled WGS sequence"/>
</dbReference>
<accession>A0A2T7USD5</accession>
<evidence type="ECO:0000256" key="9">
    <source>
        <dbReference type="PIRSR" id="PIRSR602386-1"/>
    </source>
</evidence>
<dbReference type="SUPFAM" id="SSF49503">
    <property type="entry name" value="Cupredoxins"/>
    <property type="match status" value="1"/>
</dbReference>
<dbReference type="EMBL" id="QDDR01000004">
    <property type="protein sequence ID" value="PVE47627.1"/>
    <property type="molecule type" value="Genomic_DNA"/>
</dbReference>
<name>A0A2T7USD5_9RHOB</name>
<keyword evidence="10" id="KW-0732">Signal</keyword>
<keyword evidence="4 9" id="KW-0479">Metal-binding</keyword>
<proteinExistence type="predicted"/>
<feature type="binding site" evidence="9">
    <location>
        <position position="111"/>
    </location>
    <ligand>
        <name>Cu cation</name>
        <dbReference type="ChEBI" id="CHEBI:23378"/>
    </ligand>
</feature>
<feature type="binding site" evidence="9">
    <location>
        <position position="106"/>
    </location>
    <ligand>
        <name>Cu cation</name>
        <dbReference type="ChEBI" id="CHEBI:23378"/>
    </ligand>
</feature>
<feature type="binding site" evidence="9">
    <location>
        <position position="65"/>
    </location>
    <ligand>
        <name>Cu cation</name>
        <dbReference type="ChEBI" id="CHEBI:23378"/>
    </ligand>
</feature>
<dbReference type="RefSeq" id="WP_107750999.1">
    <property type="nucleotide sequence ID" value="NZ_QBKF01000003.1"/>
</dbReference>
<dbReference type="InterPro" id="IPR028871">
    <property type="entry name" value="BlueCu_1_BS"/>
</dbReference>